<keyword evidence="2" id="KW-1185">Reference proteome</keyword>
<protein>
    <submittedName>
        <fullName evidence="1">Uncharacterized protein</fullName>
    </submittedName>
</protein>
<comment type="caution">
    <text evidence="1">The sequence shown here is derived from an EMBL/GenBank/DDBJ whole genome shotgun (WGS) entry which is preliminary data.</text>
</comment>
<dbReference type="AlphaFoldDB" id="A0AAD6E9N2"/>
<accession>A0AAD6E9N2</accession>
<dbReference type="RefSeq" id="XP_056753702.1">
    <property type="nucleotide sequence ID" value="XM_056897917.1"/>
</dbReference>
<organism evidence="1 2">
    <name type="scientific">Penicillium hordei</name>
    <dbReference type="NCBI Taxonomy" id="40994"/>
    <lineage>
        <taxon>Eukaryota</taxon>
        <taxon>Fungi</taxon>
        <taxon>Dikarya</taxon>
        <taxon>Ascomycota</taxon>
        <taxon>Pezizomycotina</taxon>
        <taxon>Eurotiomycetes</taxon>
        <taxon>Eurotiomycetidae</taxon>
        <taxon>Eurotiales</taxon>
        <taxon>Aspergillaceae</taxon>
        <taxon>Penicillium</taxon>
    </lineage>
</organism>
<reference evidence="1" key="1">
    <citation type="journal article" date="2023" name="IMA Fungus">
        <title>Comparative genomic study of the Penicillium genus elucidates a diverse pangenome and 15 lateral gene transfer events.</title>
        <authorList>
            <person name="Petersen C."/>
            <person name="Sorensen T."/>
            <person name="Nielsen M.R."/>
            <person name="Sondergaard T.E."/>
            <person name="Sorensen J.L."/>
            <person name="Fitzpatrick D.A."/>
            <person name="Frisvad J.C."/>
            <person name="Nielsen K.L."/>
        </authorList>
    </citation>
    <scope>NUCLEOTIDE SEQUENCE</scope>
    <source>
        <strain evidence="1">IBT 12815</strain>
    </source>
</reference>
<sequence>MIDEPNDYHECKAFHGETGCGWSKLSIDVIVTSLPIVLKPKPATVRLVVVVRSVGAFEVDG</sequence>
<gene>
    <name evidence="1" type="ORF">N7537_006860</name>
</gene>
<proteinExistence type="predicted"/>
<evidence type="ECO:0000313" key="2">
    <source>
        <dbReference type="Proteomes" id="UP001213799"/>
    </source>
</evidence>
<dbReference type="GeneID" id="81588159"/>
<name>A0AAD6E9N2_9EURO</name>
<reference evidence="1" key="2">
    <citation type="submission" date="2023-01" db="EMBL/GenBank/DDBJ databases">
        <authorList>
            <person name="Petersen C."/>
        </authorList>
    </citation>
    <scope>NUCLEOTIDE SEQUENCE</scope>
    <source>
        <strain evidence="1">IBT 12815</strain>
    </source>
</reference>
<evidence type="ECO:0000313" key="1">
    <source>
        <dbReference type="EMBL" id="KAJ5603904.1"/>
    </source>
</evidence>
<dbReference type="EMBL" id="JAQJAE010000003">
    <property type="protein sequence ID" value="KAJ5603904.1"/>
    <property type="molecule type" value="Genomic_DNA"/>
</dbReference>
<dbReference type="Proteomes" id="UP001213799">
    <property type="component" value="Unassembled WGS sequence"/>
</dbReference>